<organism evidence="4">
    <name type="scientific">uncultured Caudovirales phage</name>
    <dbReference type="NCBI Taxonomy" id="2100421"/>
    <lineage>
        <taxon>Viruses</taxon>
        <taxon>Duplodnaviria</taxon>
        <taxon>Heunggongvirae</taxon>
        <taxon>Uroviricota</taxon>
        <taxon>Caudoviricetes</taxon>
        <taxon>Peduoviridae</taxon>
        <taxon>Maltschvirus</taxon>
        <taxon>Maltschvirus maltsch</taxon>
    </lineage>
</organism>
<accession>A0A6J5RZZ0</accession>
<dbReference type="GO" id="GO:0008270">
    <property type="term" value="F:zinc ion binding"/>
    <property type="evidence" value="ECO:0007669"/>
    <property type="project" value="InterPro"/>
</dbReference>
<dbReference type="EMBL" id="LR797272">
    <property type="protein sequence ID" value="CAB4197924.1"/>
    <property type="molecule type" value="Genomic_DNA"/>
</dbReference>
<evidence type="ECO:0000313" key="4">
    <source>
        <dbReference type="EMBL" id="CAB4197924.1"/>
    </source>
</evidence>
<dbReference type="InterPro" id="IPR007527">
    <property type="entry name" value="Znf_SWIM"/>
</dbReference>
<feature type="domain" description="SWIM-type" evidence="1">
    <location>
        <begin position="86"/>
        <end position="119"/>
    </location>
</feature>
<dbReference type="EMBL" id="LR797375">
    <property type="protein sequence ID" value="CAB4211614.1"/>
    <property type="molecule type" value="Genomic_DNA"/>
</dbReference>
<gene>
    <name evidence="3" type="ORF">UFOVP1066_77</name>
    <name evidence="4" type="ORF">UFOVP1315_38</name>
    <name evidence="5" type="ORF">UFOVP1421_221</name>
    <name evidence="6" type="ORF">UFOVP1525_9</name>
    <name evidence="2" type="ORF">UFOVP909_194</name>
</gene>
<evidence type="ECO:0000313" key="2">
    <source>
        <dbReference type="EMBL" id="CAB4171000.1"/>
    </source>
</evidence>
<dbReference type="EMBL" id="LR797019">
    <property type="protein sequence ID" value="CAB4181914.1"/>
    <property type="molecule type" value="Genomic_DNA"/>
</dbReference>
<dbReference type="PROSITE" id="PS50966">
    <property type="entry name" value="ZF_SWIM"/>
    <property type="match status" value="1"/>
</dbReference>
<name>A0A6J5RZZ0_9CAUD</name>
<dbReference type="EMBL" id="LR796861">
    <property type="protein sequence ID" value="CAB4171000.1"/>
    <property type="molecule type" value="Genomic_DNA"/>
</dbReference>
<proteinExistence type="predicted"/>
<evidence type="ECO:0000313" key="6">
    <source>
        <dbReference type="EMBL" id="CAB5238199.1"/>
    </source>
</evidence>
<evidence type="ECO:0000313" key="3">
    <source>
        <dbReference type="EMBL" id="CAB4181914.1"/>
    </source>
</evidence>
<dbReference type="EMBL" id="LR798454">
    <property type="protein sequence ID" value="CAB5238199.1"/>
    <property type="molecule type" value="Genomic_DNA"/>
</dbReference>
<protein>
    <recommendedName>
        <fullName evidence="1">SWIM-type domain-containing protein</fullName>
    </recommendedName>
</protein>
<evidence type="ECO:0000259" key="1">
    <source>
        <dbReference type="PROSITE" id="PS50966"/>
    </source>
</evidence>
<evidence type="ECO:0000313" key="5">
    <source>
        <dbReference type="EMBL" id="CAB4211614.1"/>
    </source>
</evidence>
<reference evidence="4" key="1">
    <citation type="submission" date="2020-05" db="EMBL/GenBank/DDBJ databases">
        <authorList>
            <person name="Chiriac C."/>
            <person name="Salcher M."/>
            <person name="Ghai R."/>
            <person name="Kavagutti S V."/>
        </authorList>
    </citation>
    <scope>NUCLEOTIDE SEQUENCE</scope>
</reference>
<sequence length="119" mass="14366">MILVREITVWDIDFQPNHTYVMNESMDKIFGYFMWNNPQNFKMFSKPMRFDTRYRKFKVLKRNLHFEGQKSTNKIWEIKGSKDHVYTVEESENGMVCSCIGFKYHGKCKHIDGVMNEHK</sequence>